<proteinExistence type="predicted"/>
<evidence type="ECO:0000256" key="1">
    <source>
        <dbReference type="ARBA" id="ARBA00004141"/>
    </source>
</evidence>
<evidence type="ECO:0000313" key="8">
    <source>
        <dbReference type="EMBL" id="MFC7328161.1"/>
    </source>
</evidence>
<keyword evidence="3 6" id="KW-1133">Transmembrane helix</keyword>
<evidence type="ECO:0000256" key="4">
    <source>
        <dbReference type="ARBA" id="ARBA00023136"/>
    </source>
</evidence>
<evidence type="ECO:0000313" key="9">
    <source>
        <dbReference type="Proteomes" id="UP001596540"/>
    </source>
</evidence>
<feature type="transmembrane region" description="Helical" evidence="6">
    <location>
        <begin position="72"/>
        <end position="89"/>
    </location>
</feature>
<dbReference type="EMBL" id="JBHTBH010000004">
    <property type="protein sequence ID" value="MFC7328161.1"/>
    <property type="molecule type" value="Genomic_DNA"/>
</dbReference>
<reference evidence="9" key="1">
    <citation type="journal article" date="2019" name="Int. J. Syst. Evol. Microbiol.">
        <title>The Global Catalogue of Microorganisms (GCM) 10K type strain sequencing project: providing services to taxonomists for standard genome sequencing and annotation.</title>
        <authorList>
            <consortium name="The Broad Institute Genomics Platform"/>
            <consortium name="The Broad Institute Genome Sequencing Center for Infectious Disease"/>
            <person name="Wu L."/>
            <person name="Ma J."/>
        </authorList>
    </citation>
    <scope>NUCLEOTIDE SEQUENCE [LARGE SCALE GENOMIC DNA]</scope>
    <source>
        <strain evidence="9">CGMCC 4.7382</strain>
    </source>
</reference>
<feature type="transmembrane region" description="Helical" evidence="6">
    <location>
        <begin position="6"/>
        <end position="26"/>
    </location>
</feature>
<evidence type="ECO:0000256" key="5">
    <source>
        <dbReference type="SAM" id="MobiDB-lite"/>
    </source>
</evidence>
<evidence type="ECO:0000256" key="3">
    <source>
        <dbReference type="ARBA" id="ARBA00022989"/>
    </source>
</evidence>
<feature type="domain" description="Methylamine utilisation protein MauE" evidence="7">
    <location>
        <begin position="11"/>
        <end position="130"/>
    </location>
</feature>
<protein>
    <submittedName>
        <fullName evidence="8">MauE/DoxX family redox-associated membrane protein</fullName>
    </submittedName>
</protein>
<evidence type="ECO:0000256" key="2">
    <source>
        <dbReference type="ARBA" id="ARBA00022692"/>
    </source>
</evidence>
<dbReference type="InterPro" id="IPR009908">
    <property type="entry name" value="Methylamine_util_MauE"/>
</dbReference>
<keyword evidence="4 6" id="KW-0472">Membrane</keyword>
<dbReference type="Pfam" id="PF07291">
    <property type="entry name" value="MauE"/>
    <property type="match status" value="1"/>
</dbReference>
<evidence type="ECO:0000256" key="6">
    <source>
        <dbReference type="SAM" id="Phobius"/>
    </source>
</evidence>
<comment type="caution">
    <text evidence="8">The sequence shown here is derived from an EMBL/GenBank/DDBJ whole genome shotgun (WGS) entry which is preliminary data.</text>
</comment>
<feature type="region of interest" description="Disordered" evidence="5">
    <location>
        <begin position="266"/>
        <end position="294"/>
    </location>
</feature>
<sequence length="294" mass="31010">MIDVIREIQLPILAILLLLAAVSKIVTRSPADAGPMTLLPVRVQRPATFATAAVETVLAVLLVTAAGRPGEVARAGTAVLFAVAVVALFRLRRRDPEQGCGCFGGLSTTPVGWRTIARAGLLSVAALAALGLPVSGLESVAGFTTAHAAVLAAELAVLGLLSPELAEIPRRLTHQEPCELREPPLHRTLRRLHDSDVWHMNADVVAAGEPVDVWRQECLRFVRYGGRREGRAVDVVFAVPVDGRRPVIRAVIVDAETGATVATFGTVAGPPRPRNASDGGTARPGRAPAPYEVV</sequence>
<dbReference type="RefSeq" id="WP_379870811.1">
    <property type="nucleotide sequence ID" value="NZ_JBHTBH010000004.1"/>
</dbReference>
<keyword evidence="9" id="KW-1185">Reference proteome</keyword>
<gene>
    <name evidence="8" type="ORF">ACFQRF_10455</name>
</gene>
<keyword evidence="2 6" id="KW-0812">Transmembrane</keyword>
<comment type="subcellular location">
    <subcellularLocation>
        <location evidence="1">Membrane</location>
        <topology evidence="1">Multi-pass membrane protein</topology>
    </subcellularLocation>
</comment>
<accession>A0ABW2KFY3</accession>
<name>A0ABW2KFY3_9ACTN</name>
<organism evidence="8 9">
    <name type="scientific">Marinactinospora rubrisoli</name>
    <dbReference type="NCBI Taxonomy" id="2715399"/>
    <lineage>
        <taxon>Bacteria</taxon>
        <taxon>Bacillati</taxon>
        <taxon>Actinomycetota</taxon>
        <taxon>Actinomycetes</taxon>
        <taxon>Streptosporangiales</taxon>
        <taxon>Nocardiopsidaceae</taxon>
        <taxon>Marinactinospora</taxon>
    </lineage>
</organism>
<feature type="transmembrane region" description="Helical" evidence="6">
    <location>
        <begin position="47"/>
        <end position="66"/>
    </location>
</feature>
<evidence type="ECO:0000259" key="7">
    <source>
        <dbReference type="Pfam" id="PF07291"/>
    </source>
</evidence>
<dbReference type="Proteomes" id="UP001596540">
    <property type="component" value="Unassembled WGS sequence"/>
</dbReference>